<dbReference type="InterPro" id="IPR045340">
    <property type="entry name" value="DUF6533"/>
</dbReference>
<dbReference type="EMBL" id="KV429050">
    <property type="protein sequence ID" value="KZT70578.1"/>
    <property type="molecule type" value="Genomic_DNA"/>
</dbReference>
<reference evidence="2 3" key="1">
    <citation type="journal article" date="2016" name="Mol. Biol. Evol.">
        <title>Comparative Genomics of Early-Diverging Mushroom-Forming Fungi Provides Insights into the Origins of Lignocellulose Decay Capabilities.</title>
        <authorList>
            <person name="Nagy L.G."/>
            <person name="Riley R."/>
            <person name="Tritt A."/>
            <person name="Adam C."/>
            <person name="Daum C."/>
            <person name="Floudas D."/>
            <person name="Sun H."/>
            <person name="Yadav J.S."/>
            <person name="Pangilinan J."/>
            <person name="Larsson K.H."/>
            <person name="Matsuura K."/>
            <person name="Barry K."/>
            <person name="Labutti K."/>
            <person name="Kuo R."/>
            <person name="Ohm R.A."/>
            <person name="Bhattacharya S.S."/>
            <person name="Shirouzu T."/>
            <person name="Yoshinaga Y."/>
            <person name="Martin F.M."/>
            <person name="Grigoriev I.V."/>
            <person name="Hibbett D.S."/>
        </authorList>
    </citation>
    <scope>NUCLEOTIDE SEQUENCE [LARGE SCALE GENOMIC DNA]</scope>
    <source>
        <strain evidence="2 3">L-15889</strain>
    </source>
</reference>
<feature type="domain" description="DUF6533" evidence="1">
    <location>
        <begin position="30"/>
        <end position="74"/>
    </location>
</feature>
<keyword evidence="3" id="KW-1185">Reference proteome</keyword>
<dbReference type="AlphaFoldDB" id="A0A165RCL1"/>
<organism evidence="2 3">
    <name type="scientific">Daedalea quercina L-15889</name>
    <dbReference type="NCBI Taxonomy" id="1314783"/>
    <lineage>
        <taxon>Eukaryota</taxon>
        <taxon>Fungi</taxon>
        <taxon>Dikarya</taxon>
        <taxon>Basidiomycota</taxon>
        <taxon>Agaricomycotina</taxon>
        <taxon>Agaricomycetes</taxon>
        <taxon>Polyporales</taxon>
        <taxon>Fomitopsis</taxon>
    </lineage>
</organism>
<dbReference type="OrthoDB" id="3251775at2759"/>
<proteinExistence type="predicted"/>
<evidence type="ECO:0000259" key="1">
    <source>
        <dbReference type="Pfam" id="PF20151"/>
    </source>
</evidence>
<dbReference type="Proteomes" id="UP000076727">
    <property type="component" value="Unassembled WGS sequence"/>
</dbReference>
<sequence>MTPRRGVSPTYMTLTTGSPYVAKEQYTLDCCNVAAAALLLYEYTITLGRESRLIWTDVRTGYAAIFLINRLNMLCMVISLILRICPWLNAYAAHVGRHIDASRLRCRQSQHTIRYDYCDAGSGTNCNKHHWNGEDERLFSKRWHVNDVWYRCQRLNTNCR</sequence>
<evidence type="ECO:0000313" key="2">
    <source>
        <dbReference type="EMBL" id="KZT70578.1"/>
    </source>
</evidence>
<name>A0A165RCL1_9APHY</name>
<gene>
    <name evidence="2" type="ORF">DAEQUDRAFT_175350</name>
</gene>
<protein>
    <recommendedName>
        <fullName evidence="1">DUF6533 domain-containing protein</fullName>
    </recommendedName>
</protein>
<accession>A0A165RCL1</accession>
<evidence type="ECO:0000313" key="3">
    <source>
        <dbReference type="Proteomes" id="UP000076727"/>
    </source>
</evidence>
<dbReference type="Pfam" id="PF20151">
    <property type="entry name" value="DUF6533"/>
    <property type="match status" value="1"/>
</dbReference>